<dbReference type="PRINTS" id="PR00111">
    <property type="entry name" value="ABHYDROLASE"/>
</dbReference>
<proteinExistence type="predicted"/>
<evidence type="ECO:0000313" key="2">
    <source>
        <dbReference type="EMBL" id="PWL39401.1"/>
    </source>
</evidence>
<dbReference type="PANTHER" id="PTHR10992">
    <property type="entry name" value="METHYLESTERASE FAMILY MEMBER"/>
    <property type="match status" value="1"/>
</dbReference>
<evidence type="ECO:0000313" key="3">
    <source>
        <dbReference type="Proteomes" id="UP000245762"/>
    </source>
</evidence>
<feature type="domain" description="AB hydrolase-1" evidence="1">
    <location>
        <begin position="8"/>
        <end position="236"/>
    </location>
</feature>
<gene>
    <name evidence="2" type="ORF">DKG77_00755</name>
</gene>
<name>A0A316L0N5_9FLAO</name>
<organism evidence="2 3">
    <name type="scientific">Flagellimonas aquimarina</name>
    <dbReference type="NCBI Taxonomy" id="2201895"/>
    <lineage>
        <taxon>Bacteria</taxon>
        <taxon>Pseudomonadati</taxon>
        <taxon>Bacteroidota</taxon>
        <taxon>Flavobacteriia</taxon>
        <taxon>Flavobacteriales</taxon>
        <taxon>Flavobacteriaceae</taxon>
        <taxon>Flagellimonas</taxon>
    </lineage>
</organism>
<dbReference type="SUPFAM" id="SSF53474">
    <property type="entry name" value="alpha/beta-Hydrolases"/>
    <property type="match status" value="1"/>
</dbReference>
<dbReference type="GO" id="GO:0080032">
    <property type="term" value="F:methyl jasmonate esterase activity"/>
    <property type="evidence" value="ECO:0007669"/>
    <property type="project" value="TreeGrafter"/>
</dbReference>
<dbReference type="InterPro" id="IPR000073">
    <property type="entry name" value="AB_hydrolase_1"/>
</dbReference>
<dbReference type="Proteomes" id="UP000245762">
    <property type="component" value="Unassembled WGS sequence"/>
</dbReference>
<protein>
    <submittedName>
        <fullName evidence="2">Alpha/beta hydrolase</fullName>
    </submittedName>
</protein>
<dbReference type="RefSeq" id="WP_109659254.1">
    <property type="nucleotide sequence ID" value="NZ_QGEG01000001.1"/>
</dbReference>
<dbReference type="GO" id="GO:0080030">
    <property type="term" value="F:methyl indole-3-acetate esterase activity"/>
    <property type="evidence" value="ECO:0007669"/>
    <property type="project" value="TreeGrafter"/>
</dbReference>
<dbReference type="AlphaFoldDB" id="A0A316L0N5"/>
<keyword evidence="2" id="KW-0378">Hydrolase</keyword>
<dbReference type="PANTHER" id="PTHR10992:SF1086">
    <property type="entry name" value="AB HYDROLASE-1 DOMAIN-CONTAINING PROTEIN"/>
    <property type="match status" value="1"/>
</dbReference>
<dbReference type="OrthoDB" id="9112061at2"/>
<dbReference type="InterPro" id="IPR045889">
    <property type="entry name" value="MES/HNL"/>
</dbReference>
<reference evidence="2 3" key="1">
    <citation type="submission" date="2018-05" db="EMBL/GenBank/DDBJ databases">
        <title>Complete genome sequence of Flagellimonas aquimarina ECD12 isolated from seaweed Ecklonia cava.</title>
        <authorList>
            <person name="Choi S."/>
            <person name="Seong C."/>
        </authorList>
    </citation>
    <scope>NUCLEOTIDE SEQUENCE [LARGE SCALE GENOMIC DNA]</scope>
    <source>
        <strain evidence="2 3">ECD12</strain>
    </source>
</reference>
<accession>A0A316L0N5</accession>
<comment type="caution">
    <text evidence="2">The sequence shown here is derived from an EMBL/GenBank/DDBJ whole genome shotgun (WGS) entry which is preliminary data.</text>
</comment>
<dbReference type="EMBL" id="QGEG01000001">
    <property type="protein sequence ID" value="PWL39401.1"/>
    <property type="molecule type" value="Genomic_DNA"/>
</dbReference>
<dbReference type="Pfam" id="PF12697">
    <property type="entry name" value="Abhydrolase_6"/>
    <property type="match status" value="1"/>
</dbReference>
<evidence type="ECO:0000259" key="1">
    <source>
        <dbReference type="Pfam" id="PF12697"/>
    </source>
</evidence>
<dbReference type="Gene3D" id="3.40.50.1820">
    <property type="entry name" value="alpha/beta hydrolase"/>
    <property type="match status" value="1"/>
</dbReference>
<keyword evidence="3" id="KW-1185">Reference proteome</keyword>
<sequence>MKNLNKTFLLVHGAWEGAWSWKETTAYLEKNGHIVKAIDLPGHGDDKTPTAEINLALYANRVKEELVQTEGQVVLVGHSFGGFVITQVAEDMPKKIEKLVYVASAMPYDGKTAVEVFEEDEESEFLENLIFSEDKSTATMSKETIMNVIFTGATEAQIDALLPKLVVQSTTPFFEQVITTKENFGRVPKAYVETTLDRVISLKAQRHGQKMLGIDEVVTLNYGHVPLETAPKKLANALNTIATSSHQVLV</sequence>
<dbReference type="InterPro" id="IPR029058">
    <property type="entry name" value="AB_hydrolase_fold"/>
</dbReference>